<dbReference type="InterPro" id="IPR009351">
    <property type="entry name" value="AlkZ-like"/>
</dbReference>
<dbReference type="Proteomes" id="UP000620075">
    <property type="component" value="Unassembled WGS sequence"/>
</dbReference>
<protein>
    <submittedName>
        <fullName evidence="1">AlkZ family DNA glycosylase</fullName>
    </submittedName>
</protein>
<dbReference type="RefSeq" id="WP_338177254.1">
    <property type="nucleotide sequence ID" value="NZ_JAEKNQ010000021.1"/>
</dbReference>
<dbReference type="EMBL" id="JAEKNQ010000021">
    <property type="protein sequence ID" value="MBJ7602610.1"/>
    <property type="molecule type" value="Genomic_DNA"/>
</dbReference>
<name>A0A934KIB3_9BACT</name>
<sequence>MVSLSGQQVLRMRMAAQSLGARGAEDVAAAVTGCAGIQAQDLLSSRLAVRARMAHVTEAQVARACDQERSVVRTWLMRGTLHMVAAADVGWLVRLLGPTIAARFQRRRAQLGLDPALCERLLQKLPGVLAGRSLSRREVVAELAQAGARLDPSGQAAAHAMVFAAASGVICRGPDREVEAEPTYVLLKEWLARVKERRPVEPEVELARSYFAGFGPAAVEDFSAWSGFGLPAARAACSPLGLVTVDCDGRRLLLAGVGEEGAGWRLLPKFDTYLVGYRDRTLLRDASTSQAIYAGGWIHPAVVHDGRLVGSWRLRRQYGESAVTVRVQLSFGAPGDEEALAAEASDVGRFLGIETRLELRRG</sequence>
<dbReference type="PANTHER" id="PTHR38479:SF2">
    <property type="entry name" value="WINGED HELIX DNA-BINDING DOMAIN-CONTAINING PROTEIN"/>
    <property type="match status" value="1"/>
</dbReference>
<dbReference type="PANTHER" id="PTHR38479">
    <property type="entry name" value="LMO0824 PROTEIN"/>
    <property type="match status" value="1"/>
</dbReference>
<organism evidence="1 2">
    <name type="scientific">Candidatus Dormiibacter inghamiae</name>
    <dbReference type="NCBI Taxonomy" id="3127013"/>
    <lineage>
        <taxon>Bacteria</taxon>
        <taxon>Bacillati</taxon>
        <taxon>Candidatus Dormiibacterota</taxon>
        <taxon>Candidatus Dormibacteria</taxon>
        <taxon>Candidatus Dormibacterales</taxon>
        <taxon>Candidatus Dormibacteraceae</taxon>
        <taxon>Candidatus Dormiibacter</taxon>
    </lineage>
</organism>
<reference evidence="1 2" key="1">
    <citation type="submission" date="2020-10" db="EMBL/GenBank/DDBJ databases">
        <title>Ca. Dormibacterota MAGs.</title>
        <authorList>
            <person name="Montgomery K."/>
        </authorList>
    </citation>
    <scope>NUCLEOTIDE SEQUENCE [LARGE SCALE GENOMIC DNA]</scope>
    <source>
        <strain evidence="1">SC8811_S16_3</strain>
    </source>
</reference>
<evidence type="ECO:0000313" key="1">
    <source>
        <dbReference type="EMBL" id="MBJ7602610.1"/>
    </source>
</evidence>
<gene>
    <name evidence="1" type="ORF">JF888_05385</name>
</gene>
<accession>A0A934KIB3</accession>
<dbReference type="AlphaFoldDB" id="A0A934KIB3"/>
<proteinExistence type="predicted"/>
<comment type="caution">
    <text evidence="1">The sequence shown here is derived from an EMBL/GenBank/DDBJ whole genome shotgun (WGS) entry which is preliminary data.</text>
</comment>
<evidence type="ECO:0000313" key="2">
    <source>
        <dbReference type="Proteomes" id="UP000620075"/>
    </source>
</evidence>
<dbReference type="Pfam" id="PF06224">
    <property type="entry name" value="AlkZ-like"/>
    <property type="match status" value="1"/>
</dbReference>